<organism evidence="1 2">
    <name type="scientific">Rubripirellula obstinata</name>
    <dbReference type="NCBI Taxonomy" id="406547"/>
    <lineage>
        <taxon>Bacteria</taxon>
        <taxon>Pseudomonadati</taxon>
        <taxon>Planctomycetota</taxon>
        <taxon>Planctomycetia</taxon>
        <taxon>Pirellulales</taxon>
        <taxon>Pirellulaceae</taxon>
        <taxon>Rubripirellula</taxon>
    </lineage>
</organism>
<comment type="caution">
    <text evidence="1">The sequence shown here is derived from an EMBL/GenBank/DDBJ whole genome shotgun (WGS) entry which is preliminary data.</text>
</comment>
<keyword evidence="2" id="KW-1185">Reference proteome</keyword>
<dbReference type="EMBL" id="VRLW01000001">
    <property type="protein sequence ID" value="KAA1260155.1"/>
    <property type="molecule type" value="Genomic_DNA"/>
</dbReference>
<sequence precursor="true">MIRLMFPAVLALQFAALSGCQEDVASGLTVHGKVTCNGKPLSGAIVTLDPMSGTSGPIANTAVFDGEFNIGADAGLHGGKYVARFSMLPPEMRKILPPEQAAKLPPDNAMIGPEFDANSRLFCELTPNTKNELKFEIEFHR</sequence>
<evidence type="ECO:0000313" key="1">
    <source>
        <dbReference type="EMBL" id="KAA1260155.1"/>
    </source>
</evidence>
<gene>
    <name evidence="1" type="ORF">LF1_26940</name>
</gene>
<proteinExistence type="predicted"/>
<reference evidence="1 2" key="1">
    <citation type="submission" date="2019-08" db="EMBL/GenBank/DDBJ databases">
        <title>Deep-cultivation of Planctomycetes and their phenomic and genomic characterization uncovers novel biology.</title>
        <authorList>
            <person name="Wiegand S."/>
            <person name="Jogler M."/>
            <person name="Boedeker C."/>
            <person name="Pinto D."/>
            <person name="Vollmers J."/>
            <person name="Rivas-Marin E."/>
            <person name="Kohn T."/>
            <person name="Peeters S.H."/>
            <person name="Heuer A."/>
            <person name="Rast P."/>
            <person name="Oberbeckmann S."/>
            <person name="Bunk B."/>
            <person name="Jeske O."/>
            <person name="Meyerdierks A."/>
            <person name="Storesund J.E."/>
            <person name="Kallscheuer N."/>
            <person name="Luecker S."/>
            <person name="Lage O.M."/>
            <person name="Pohl T."/>
            <person name="Merkel B.J."/>
            <person name="Hornburger P."/>
            <person name="Mueller R.-W."/>
            <person name="Bruemmer F."/>
            <person name="Labrenz M."/>
            <person name="Spormann A.M."/>
            <person name="Op Den Camp H."/>
            <person name="Overmann J."/>
            <person name="Amann R."/>
            <person name="Jetten M.S.M."/>
            <person name="Mascher T."/>
            <person name="Medema M.H."/>
            <person name="Devos D.P."/>
            <person name="Kaster A.-K."/>
            <person name="Ovreas L."/>
            <person name="Rohde M."/>
            <person name="Galperin M.Y."/>
            <person name="Jogler C."/>
        </authorList>
    </citation>
    <scope>NUCLEOTIDE SEQUENCE [LARGE SCALE GENOMIC DNA]</scope>
    <source>
        <strain evidence="1 2">LF1</strain>
    </source>
</reference>
<evidence type="ECO:0000313" key="2">
    <source>
        <dbReference type="Proteomes" id="UP000322699"/>
    </source>
</evidence>
<dbReference type="RefSeq" id="WP_149752777.1">
    <property type="nucleotide sequence ID" value="NZ_LWSK01000036.1"/>
</dbReference>
<evidence type="ECO:0008006" key="3">
    <source>
        <dbReference type="Google" id="ProtNLM"/>
    </source>
</evidence>
<accession>A0A5B1CJQ2</accession>
<name>A0A5B1CJQ2_9BACT</name>
<dbReference type="AlphaFoldDB" id="A0A5B1CJQ2"/>
<dbReference type="Proteomes" id="UP000322699">
    <property type="component" value="Unassembled WGS sequence"/>
</dbReference>
<protein>
    <recommendedName>
        <fullName evidence="3">Carboxypeptidase regulatory-like domain-containing protein</fullName>
    </recommendedName>
</protein>
<dbReference type="PROSITE" id="PS51257">
    <property type="entry name" value="PROKAR_LIPOPROTEIN"/>
    <property type="match status" value="1"/>
</dbReference>